<reference evidence="2" key="1">
    <citation type="submission" date="2022-11" db="UniProtKB">
        <authorList>
            <consortium name="WormBaseParasite"/>
        </authorList>
    </citation>
    <scope>IDENTIFICATION</scope>
</reference>
<dbReference type="WBParaSite" id="nRc.2.0.1.t46060-RA">
    <property type="protein sequence ID" value="nRc.2.0.1.t46060-RA"/>
    <property type="gene ID" value="nRc.2.0.1.g46060"/>
</dbReference>
<protein>
    <submittedName>
        <fullName evidence="2">Uncharacterized protein</fullName>
    </submittedName>
</protein>
<proteinExistence type="predicted"/>
<dbReference type="Proteomes" id="UP000887565">
    <property type="component" value="Unplaced"/>
</dbReference>
<evidence type="ECO:0000313" key="2">
    <source>
        <dbReference type="WBParaSite" id="nRc.2.0.1.t46060-RA"/>
    </source>
</evidence>
<keyword evidence="1" id="KW-1185">Reference proteome</keyword>
<dbReference type="AlphaFoldDB" id="A0A915L4Q1"/>
<evidence type="ECO:0000313" key="1">
    <source>
        <dbReference type="Proteomes" id="UP000887565"/>
    </source>
</evidence>
<organism evidence="1 2">
    <name type="scientific">Romanomermis culicivorax</name>
    <name type="common">Nematode worm</name>
    <dbReference type="NCBI Taxonomy" id="13658"/>
    <lineage>
        <taxon>Eukaryota</taxon>
        <taxon>Metazoa</taxon>
        <taxon>Ecdysozoa</taxon>
        <taxon>Nematoda</taxon>
        <taxon>Enoplea</taxon>
        <taxon>Dorylaimia</taxon>
        <taxon>Mermithida</taxon>
        <taxon>Mermithoidea</taxon>
        <taxon>Mermithidae</taxon>
        <taxon>Romanomermis</taxon>
    </lineage>
</organism>
<name>A0A915L4Q1_ROMCU</name>
<sequence length="109" mass="12801">MTSVVLSPTLTVVKFGSAMLAKRDASSKSSSVNSRTIFMRRRFHKNPLNSRPGFVCLRWNLNSRFPRHATTVQKKAAWFRRHQRGFEDIRWTLVILILNDMKKVPQWRT</sequence>
<accession>A0A915L4Q1</accession>